<protein>
    <recommendedName>
        <fullName evidence="3">Restriction endonuclease</fullName>
    </recommendedName>
</protein>
<reference evidence="1 2" key="1">
    <citation type="journal article" date="2019" name="Int. J. Syst. Evol. Microbiol.">
        <title>The Global Catalogue of Microorganisms (GCM) 10K type strain sequencing project: providing services to taxonomists for standard genome sequencing and annotation.</title>
        <authorList>
            <consortium name="The Broad Institute Genomics Platform"/>
            <consortium name="The Broad Institute Genome Sequencing Center for Infectious Disease"/>
            <person name="Wu L."/>
            <person name="Ma J."/>
        </authorList>
    </citation>
    <scope>NUCLEOTIDE SEQUENCE [LARGE SCALE GENOMIC DNA]</scope>
    <source>
        <strain evidence="1 2">CGMCC 1.12237</strain>
    </source>
</reference>
<dbReference type="Proteomes" id="UP001596201">
    <property type="component" value="Unassembled WGS sequence"/>
</dbReference>
<gene>
    <name evidence="1" type="ORF">ACFPJ5_00870</name>
</gene>
<dbReference type="AlphaFoldDB" id="A0ABD5R638"/>
<keyword evidence="2" id="KW-1185">Reference proteome</keyword>
<accession>A0ABD5R638</accession>
<proteinExistence type="predicted"/>
<evidence type="ECO:0000313" key="1">
    <source>
        <dbReference type="EMBL" id="MFC5365473.1"/>
    </source>
</evidence>
<dbReference type="RefSeq" id="WP_227229234.1">
    <property type="nucleotide sequence ID" value="NZ_JAJCVJ010000001.1"/>
</dbReference>
<comment type="caution">
    <text evidence="1">The sequence shown here is derived from an EMBL/GenBank/DDBJ whole genome shotgun (WGS) entry which is preliminary data.</text>
</comment>
<evidence type="ECO:0000313" key="2">
    <source>
        <dbReference type="Proteomes" id="UP001596201"/>
    </source>
</evidence>
<dbReference type="EMBL" id="JBHSKX010000001">
    <property type="protein sequence ID" value="MFC5365473.1"/>
    <property type="molecule type" value="Genomic_DNA"/>
</dbReference>
<organism evidence="1 2">
    <name type="scientific">Salinirubrum litoreum</name>
    <dbReference type="NCBI Taxonomy" id="1126234"/>
    <lineage>
        <taxon>Archaea</taxon>
        <taxon>Methanobacteriati</taxon>
        <taxon>Methanobacteriota</taxon>
        <taxon>Stenosarchaea group</taxon>
        <taxon>Halobacteria</taxon>
        <taxon>Halobacteriales</taxon>
        <taxon>Haloferacaceae</taxon>
        <taxon>Salinirubrum</taxon>
    </lineage>
</organism>
<name>A0ABD5R638_9EURY</name>
<sequence>MSYPDEDAVQEFVIEFLRSEGFDATDIDTNRDIPDVVADADDSEVAWYIEVKGENRSPKDRVYTAIGQVVYGMSADSTRSDTERWAVAFPERRDGRNQYLDYFDSAAAGGMFELLDLYLLLVAPDGDVEIFTPADVEAR</sequence>
<evidence type="ECO:0008006" key="3">
    <source>
        <dbReference type="Google" id="ProtNLM"/>
    </source>
</evidence>